<dbReference type="InterPro" id="IPR000212">
    <property type="entry name" value="DNA_helicase_UvrD/REP"/>
</dbReference>
<evidence type="ECO:0000256" key="5">
    <source>
        <dbReference type="ARBA" id="ARBA00022840"/>
    </source>
</evidence>
<dbReference type="GO" id="GO:0043138">
    <property type="term" value="F:3'-5' DNA helicase activity"/>
    <property type="evidence" value="ECO:0007669"/>
    <property type="project" value="UniProtKB-EC"/>
</dbReference>
<dbReference type="Pfam" id="PF00580">
    <property type="entry name" value="UvrD-helicase"/>
    <property type="match status" value="1"/>
</dbReference>
<name>A0A6N2W922_9FIRM</name>
<evidence type="ECO:0000256" key="2">
    <source>
        <dbReference type="ARBA" id="ARBA00022741"/>
    </source>
</evidence>
<dbReference type="Gene3D" id="3.40.50.300">
    <property type="entry name" value="P-loop containing nucleotide triphosphate hydrolases"/>
    <property type="match status" value="3"/>
</dbReference>
<protein>
    <recommendedName>
        <fullName evidence="9">DNA 3'-5' helicase</fullName>
        <ecNumber evidence="9">5.6.2.4</ecNumber>
    </recommendedName>
</protein>
<dbReference type="InterPro" id="IPR014016">
    <property type="entry name" value="UvrD-like_ATP-bd"/>
</dbReference>
<evidence type="ECO:0000256" key="8">
    <source>
        <dbReference type="ARBA" id="ARBA00034617"/>
    </source>
</evidence>
<dbReference type="PANTHER" id="PTHR11070:SF2">
    <property type="entry name" value="ATP-DEPENDENT DNA HELICASE SRS2"/>
    <property type="match status" value="1"/>
</dbReference>
<dbReference type="InterPro" id="IPR027785">
    <property type="entry name" value="UvrD-like_helicase_C"/>
</dbReference>
<keyword evidence="6" id="KW-0238">DNA-binding</keyword>
<dbReference type="GO" id="GO:0003677">
    <property type="term" value="F:DNA binding"/>
    <property type="evidence" value="ECO:0007669"/>
    <property type="project" value="UniProtKB-KW"/>
</dbReference>
<evidence type="ECO:0000256" key="10">
    <source>
        <dbReference type="ARBA" id="ARBA00048988"/>
    </source>
</evidence>
<dbReference type="InterPro" id="IPR014017">
    <property type="entry name" value="DNA_helicase_UvrD-like_C"/>
</dbReference>
<organism evidence="14">
    <name type="scientific">[Clostridium] nexile</name>
    <dbReference type="NCBI Taxonomy" id="29361"/>
    <lineage>
        <taxon>Bacteria</taxon>
        <taxon>Bacillati</taxon>
        <taxon>Bacillota</taxon>
        <taxon>Clostridia</taxon>
        <taxon>Lachnospirales</taxon>
        <taxon>Lachnospiraceae</taxon>
        <taxon>Tyzzerella</taxon>
    </lineage>
</organism>
<comment type="catalytic activity">
    <reaction evidence="8">
        <text>Couples ATP hydrolysis with the unwinding of duplex DNA by translocating in the 3'-5' direction.</text>
        <dbReference type="EC" id="5.6.2.4"/>
    </reaction>
</comment>
<evidence type="ECO:0000256" key="3">
    <source>
        <dbReference type="ARBA" id="ARBA00022801"/>
    </source>
</evidence>
<evidence type="ECO:0000256" key="4">
    <source>
        <dbReference type="ARBA" id="ARBA00022806"/>
    </source>
</evidence>
<accession>A0A6N2W922</accession>
<evidence type="ECO:0000256" key="11">
    <source>
        <dbReference type="PROSITE-ProRule" id="PRU00560"/>
    </source>
</evidence>
<dbReference type="SUPFAM" id="SSF52540">
    <property type="entry name" value="P-loop containing nucleoside triphosphate hydrolases"/>
    <property type="match status" value="1"/>
</dbReference>
<comment type="similarity">
    <text evidence="1">Belongs to the helicase family. UvrD subfamily.</text>
</comment>
<dbReference type="GO" id="GO:0000725">
    <property type="term" value="P:recombinational repair"/>
    <property type="evidence" value="ECO:0007669"/>
    <property type="project" value="TreeGrafter"/>
</dbReference>
<feature type="binding site" evidence="11">
    <location>
        <begin position="297"/>
        <end position="304"/>
    </location>
    <ligand>
        <name>ATP</name>
        <dbReference type="ChEBI" id="CHEBI:30616"/>
    </ligand>
</feature>
<dbReference type="EC" id="5.6.2.4" evidence="9"/>
<dbReference type="InterPro" id="IPR013986">
    <property type="entry name" value="DExx_box_DNA_helicase_dom_sf"/>
</dbReference>
<keyword evidence="5 11" id="KW-0067">ATP-binding</keyword>
<keyword evidence="3 11" id="KW-0378">Hydrolase</keyword>
<dbReference type="PROSITE" id="PS51198">
    <property type="entry name" value="UVRD_HELICASE_ATP_BIND"/>
    <property type="match status" value="1"/>
</dbReference>
<evidence type="ECO:0000256" key="6">
    <source>
        <dbReference type="ARBA" id="ARBA00023125"/>
    </source>
</evidence>
<evidence type="ECO:0000313" key="14">
    <source>
        <dbReference type="EMBL" id="VYT35846.1"/>
    </source>
</evidence>
<evidence type="ECO:0000259" key="12">
    <source>
        <dbReference type="PROSITE" id="PS51198"/>
    </source>
</evidence>
<keyword evidence="4 11" id="KW-0347">Helicase</keyword>
<dbReference type="Pfam" id="PF13538">
    <property type="entry name" value="UvrD_C_2"/>
    <property type="match status" value="1"/>
</dbReference>
<gene>
    <name evidence="14" type="primary">pcrA_2</name>
    <name evidence="14" type="ORF">CNLFYP112_03059</name>
</gene>
<feature type="domain" description="UvrD-like helicase C-terminal" evidence="13">
    <location>
        <begin position="555"/>
        <end position="823"/>
    </location>
</feature>
<evidence type="ECO:0000256" key="7">
    <source>
        <dbReference type="ARBA" id="ARBA00023235"/>
    </source>
</evidence>
<dbReference type="CDD" id="cd17932">
    <property type="entry name" value="DEXQc_UvrD"/>
    <property type="match status" value="1"/>
</dbReference>
<evidence type="ECO:0000259" key="13">
    <source>
        <dbReference type="PROSITE" id="PS51217"/>
    </source>
</evidence>
<sequence>MNVQQLGDLLQCKKKYEMSCVIQSKEVQQERVFRSALDQMLVSVIEKTVKKSWLKAIEQIFVVQLKDEWFDLAWQKKLMIKRYMEIIERLHGWLISYVNREILAVNRELFLRLDVICNGVEVKEITLKADLVIQMDEETVWGIFLCRKFPQVCGLNSCSVGQNAWKTVEMLSFISALQKEYPNKVIKVSYIQAVSRSDTAEFLSEFETTPGDNIITFTSKDLFAKEKNQAIDLLSHILKTKKENSCNQCRYYKEFCQSKNSYSMMPLKRKEPYLLKEPTMNQKMVIEQINYAMRVCAGPGAGKTATLVARMEYMITKGISPGKILALTFTRKAAKEIEERILHDVKPNISTIHALAFQIIRQHECILGKKNLINQTDCQKMLLQILNCSPIIKNADYQKLTGKQGLLASLLMDFSFIEKFGVAAYAEQFPKKDIATIVKIKKLYDQKVQAGGYIRFDEQISLAVWLLERFPGVQKKIQNMYQYILVDEAQDIDEMQGRFIQLLAGNANPNIAIFGDADQSVYGFRGGSNKFMMEFPQLYPEAKEISLNDNFRSSKEILDMANTLISHNKTRVEMQMMSHFSTGKKPILLSEFRVNRIGRLLHDLLEEGYAQGDIAIIARTNKELMGLGKLIDAYNMEHRDSEALRFFKPKYYLYQDTTYQTILDILCLHQGILTDDYVWYRLLSEFGISIQKKYPDKCIYESYLEERAIYPFTGEESGRYFSVSEKESELLKAVAKLYKASRLFSLPAATAISKVFEILYGERCNSEVQEILETMIHERHIVTAKELWDYMTAVKFFGDETRIYMESDSVNAIHLLTAHDSKGKEYKAVIVCAVDDFELDNLQEDRRLLYVAVTRAKERLYLTEVCKGKSMFLKEMKPHIEVRGGLRYA</sequence>
<dbReference type="Pfam" id="PF13361">
    <property type="entry name" value="UvrD_C"/>
    <property type="match status" value="1"/>
</dbReference>
<feature type="domain" description="UvrD-like helicase ATP-binding" evidence="12">
    <location>
        <begin position="276"/>
        <end position="554"/>
    </location>
</feature>
<dbReference type="EMBL" id="CACRTG010000041">
    <property type="protein sequence ID" value="VYT35846.1"/>
    <property type="molecule type" value="Genomic_DNA"/>
</dbReference>
<comment type="catalytic activity">
    <reaction evidence="10">
        <text>ATP + H2O = ADP + phosphate + H(+)</text>
        <dbReference type="Rhea" id="RHEA:13065"/>
        <dbReference type="ChEBI" id="CHEBI:15377"/>
        <dbReference type="ChEBI" id="CHEBI:15378"/>
        <dbReference type="ChEBI" id="CHEBI:30616"/>
        <dbReference type="ChEBI" id="CHEBI:43474"/>
        <dbReference type="ChEBI" id="CHEBI:456216"/>
        <dbReference type="EC" id="5.6.2.4"/>
    </reaction>
</comment>
<reference evidence="14" key="1">
    <citation type="submission" date="2019-11" db="EMBL/GenBank/DDBJ databases">
        <authorList>
            <person name="Feng L."/>
        </authorList>
    </citation>
    <scope>NUCLEOTIDE SEQUENCE</scope>
    <source>
        <strain evidence="14">CnexileLFYP112</strain>
    </source>
</reference>
<dbReference type="InterPro" id="IPR027417">
    <property type="entry name" value="P-loop_NTPase"/>
</dbReference>
<keyword evidence="2 11" id="KW-0547">Nucleotide-binding</keyword>
<dbReference type="GO" id="GO:0005524">
    <property type="term" value="F:ATP binding"/>
    <property type="evidence" value="ECO:0007669"/>
    <property type="project" value="UniProtKB-UniRule"/>
</dbReference>
<dbReference type="PROSITE" id="PS51217">
    <property type="entry name" value="UVRD_HELICASE_CTER"/>
    <property type="match status" value="1"/>
</dbReference>
<dbReference type="Gene3D" id="1.10.10.160">
    <property type="match status" value="1"/>
</dbReference>
<dbReference type="GO" id="GO:0016787">
    <property type="term" value="F:hydrolase activity"/>
    <property type="evidence" value="ECO:0007669"/>
    <property type="project" value="UniProtKB-UniRule"/>
</dbReference>
<evidence type="ECO:0000256" key="9">
    <source>
        <dbReference type="ARBA" id="ARBA00034808"/>
    </source>
</evidence>
<dbReference type="AlphaFoldDB" id="A0A6N2W922"/>
<proteinExistence type="inferred from homology"/>
<keyword evidence="7" id="KW-0413">Isomerase</keyword>
<dbReference type="PANTHER" id="PTHR11070">
    <property type="entry name" value="UVRD / RECB / PCRA DNA HELICASE FAMILY MEMBER"/>
    <property type="match status" value="1"/>
</dbReference>
<evidence type="ECO:0000256" key="1">
    <source>
        <dbReference type="ARBA" id="ARBA00009922"/>
    </source>
</evidence>